<dbReference type="OrthoDB" id="1160046at2"/>
<gene>
    <name evidence="1" type="ORF">DWB61_02775</name>
</gene>
<name>A0A425Y6C1_9BACT</name>
<organism evidence="1 2">
    <name type="scientific">Ancylomarina euxinus</name>
    <dbReference type="NCBI Taxonomy" id="2283627"/>
    <lineage>
        <taxon>Bacteria</taxon>
        <taxon>Pseudomonadati</taxon>
        <taxon>Bacteroidota</taxon>
        <taxon>Bacteroidia</taxon>
        <taxon>Marinilabiliales</taxon>
        <taxon>Marinifilaceae</taxon>
        <taxon>Ancylomarina</taxon>
    </lineage>
</organism>
<evidence type="ECO:0000313" key="2">
    <source>
        <dbReference type="Proteomes" id="UP000285794"/>
    </source>
</evidence>
<sequence length="223" mass="26088">MDILLNDFQDFSLWLVSHDHLNEVSSFILRVNHQVHLNSNIINYSDLLKTRKLDLDSYSSSFFYAIKNRKHEIVGTIKAQKWDGNSRLPIEDDFDVKVVDVLNELSYTPHEVWHIGRFAIDQQRIKTDPFLRKNRVVILKLLMVNALQHIYANLTNILIAECDKKLFDKLRLMEIYSSQIGDSKFYLGSETVPMFNTAIGVKKFVEQHIALCYSYQQQDLYTA</sequence>
<evidence type="ECO:0000313" key="1">
    <source>
        <dbReference type="EMBL" id="RRG24057.1"/>
    </source>
</evidence>
<accession>A0A425Y6C1</accession>
<dbReference type="EMBL" id="QQWG01000002">
    <property type="protein sequence ID" value="RRG24057.1"/>
    <property type="molecule type" value="Genomic_DNA"/>
</dbReference>
<proteinExistence type="predicted"/>
<dbReference type="Gene3D" id="3.40.630.30">
    <property type="match status" value="1"/>
</dbReference>
<dbReference type="AlphaFoldDB" id="A0A425Y6C1"/>
<protein>
    <recommendedName>
        <fullName evidence="3">GNAT family N-acetyltransferase</fullName>
    </recommendedName>
</protein>
<evidence type="ECO:0008006" key="3">
    <source>
        <dbReference type="Google" id="ProtNLM"/>
    </source>
</evidence>
<reference evidence="1 2" key="1">
    <citation type="submission" date="2018-07" db="EMBL/GenBank/DDBJ databases">
        <title>Draft genome sequence of Ancylomarina sp. M1P.</title>
        <authorList>
            <person name="Yadav S."/>
            <person name="Villanueva L."/>
            <person name="Damste J.S.S."/>
        </authorList>
    </citation>
    <scope>NUCLEOTIDE SEQUENCE [LARGE SCALE GENOMIC DNA]</scope>
    <source>
        <strain evidence="1 2">M1P</strain>
    </source>
</reference>
<dbReference type="RefSeq" id="WP_125029370.1">
    <property type="nucleotide sequence ID" value="NZ_JAPXVP010000002.1"/>
</dbReference>
<keyword evidence="2" id="KW-1185">Reference proteome</keyword>
<comment type="caution">
    <text evidence="1">The sequence shown here is derived from an EMBL/GenBank/DDBJ whole genome shotgun (WGS) entry which is preliminary data.</text>
</comment>
<dbReference type="Proteomes" id="UP000285794">
    <property type="component" value="Unassembled WGS sequence"/>
</dbReference>